<protein>
    <recommendedName>
        <fullName evidence="1">Transcriptional repressor PaaX-like C-terminal domain-containing protein</fullName>
    </recommendedName>
</protein>
<evidence type="ECO:0000313" key="3">
    <source>
        <dbReference type="Proteomes" id="UP000598426"/>
    </source>
</evidence>
<sequence length="177" mass="19381">MRPGDHRAEVEAMVAELPAAPTEDQLTVFVGARLSEQEGPRIVRDAFGLDELAAAYRRFAEEWEPVAQRLRDAASGRRGRGAASVVDENEALRLRTSIMREWRELRHADPMLPQELLGSGFPFERALSVCAAIYDSTGAAAEAAFRRILAPHAPELTSSTSHHTFAAYAGEGSAHTR</sequence>
<gene>
    <name evidence="2" type="ORF">IF188_11220</name>
</gene>
<organism evidence="2 3">
    <name type="scientific">Microbacterium helvum</name>
    <dbReference type="NCBI Taxonomy" id="2773713"/>
    <lineage>
        <taxon>Bacteria</taxon>
        <taxon>Bacillati</taxon>
        <taxon>Actinomycetota</taxon>
        <taxon>Actinomycetes</taxon>
        <taxon>Micrococcales</taxon>
        <taxon>Microbacteriaceae</taxon>
        <taxon>Microbacterium</taxon>
    </lineage>
</organism>
<keyword evidence="3" id="KW-1185">Reference proteome</keyword>
<evidence type="ECO:0000259" key="1">
    <source>
        <dbReference type="Pfam" id="PF08223"/>
    </source>
</evidence>
<dbReference type="Proteomes" id="UP000598426">
    <property type="component" value="Unassembled WGS sequence"/>
</dbReference>
<dbReference type="PANTHER" id="PTHR30319">
    <property type="entry name" value="PHENYLACETIC ACID REGULATOR-RELATED TRANSCRIPTIONAL REPRESSOR"/>
    <property type="match status" value="1"/>
</dbReference>
<evidence type="ECO:0000313" key="2">
    <source>
        <dbReference type="EMBL" id="MBD3942267.1"/>
    </source>
</evidence>
<name>A0ABR8NNM6_9MICO</name>
<dbReference type="EMBL" id="JACXZS010000006">
    <property type="protein sequence ID" value="MBD3942267.1"/>
    <property type="molecule type" value="Genomic_DNA"/>
</dbReference>
<reference evidence="2 3" key="1">
    <citation type="submission" date="2020-09" db="EMBL/GenBank/DDBJ databases">
        <title>Isolation and identification of active actinomycetes.</title>
        <authorList>
            <person name="Li X."/>
        </authorList>
    </citation>
    <scope>NUCLEOTIDE SEQUENCE [LARGE SCALE GENOMIC DNA]</scope>
    <source>
        <strain evidence="2 3">NEAU-LLC</strain>
    </source>
</reference>
<dbReference type="Pfam" id="PF08223">
    <property type="entry name" value="PaaX_C"/>
    <property type="match status" value="1"/>
</dbReference>
<dbReference type="PANTHER" id="PTHR30319:SF1">
    <property type="entry name" value="TRANSCRIPTIONAL REPRESSOR PAAX"/>
    <property type="match status" value="1"/>
</dbReference>
<accession>A0ABR8NNM6</accession>
<dbReference type="InterPro" id="IPR013225">
    <property type="entry name" value="PaaX_C"/>
</dbReference>
<comment type="caution">
    <text evidence="2">The sequence shown here is derived from an EMBL/GenBank/DDBJ whole genome shotgun (WGS) entry which is preliminary data.</text>
</comment>
<proteinExistence type="predicted"/>
<feature type="domain" description="Transcriptional repressor PaaX-like C-terminal" evidence="1">
    <location>
        <begin position="48"/>
        <end position="145"/>
    </location>
</feature>